<feature type="compositionally biased region" description="Basic and acidic residues" evidence="1">
    <location>
        <begin position="1316"/>
        <end position="1332"/>
    </location>
</feature>
<dbReference type="eggNOG" id="ENOG502SX8G">
    <property type="taxonomic scope" value="Eukaryota"/>
</dbReference>
<feature type="compositionally biased region" description="Polar residues" evidence="1">
    <location>
        <begin position="513"/>
        <end position="522"/>
    </location>
</feature>
<name>S7QIR0_GLOTA</name>
<dbReference type="Proteomes" id="UP000030669">
    <property type="component" value="Unassembled WGS sequence"/>
</dbReference>
<dbReference type="EMBL" id="KB469297">
    <property type="protein sequence ID" value="EPQ59496.1"/>
    <property type="molecule type" value="Genomic_DNA"/>
</dbReference>
<protein>
    <submittedName>
        <fullName evidence="2">Uncharacterized protein</fullName>
    </submittedName>
</protein>
<dbReference type="STRING" id="670483.S7QIR0"/>
<feature type="compositionally biased region" description="Low complexity" evidence="1">
    <location>
        <begin position="477"/>
        <end position="486"/>
    </location>
</feature>
<proteinExistence type="predicted"/>
<feature type="region of interest" description="Disordered" evidence="1">
    <location>
        <begin position="256"/>
        <end position="277"/>
    </location>
</feature>
<evidence type="ECO:0000313" key="2">
    <source>
        <dbReference type="EMBL" id="EPQ59496.1"/>
    </source>
</evidence>
<organism evidence="2 3">
    <name type="scientific">Gloeophyllum trabeum (strain ATCC 11539 / FP-39264 / Madison 617)</name>
    <name type="common">Brown rot fungus</name>
    <dbReference type="NCBI Taxonomy" id="670483"/>
    <lineage>
        <taxon>Eukaryota</taxon>
        <taxon>Fungi</taxon>
        <taxon>Dikarya</taxon>
        <taxon>Basidiomycota</taxon>
        <taxon>Agaricomycotina</taxon>
        <taxon>Agaricomycetes</taxon>
        <taxon>Gloeophyllales</taxon>
        <taxon>Gloeophyllaceae</taxon>
        <taxon>Gloeophyllum</taxon>
    </lineage>
</organism>
<feature type="compositionally biased region" description="Polar residues" evidence="1">
    <location>
        <begin position="256"/>
        <end position="265"/>
    </location>
</feature>
<dbReference type="OrthoDB" id="3269353at2759"/>
<dbReference type="OMA" id="THQYPPI"/>
<accession>S7QIR0</accession>
<dbReference type="HOGENOM" id="CLU_004026_0_0_1"/>
<dbReference type="KEGG" id="gtr:GLOTRDRAFT_125804"/>
<reference evidence="2 3" key="1">
    <citation type="journal article" date="2012" name="Science">
        <title>The Paleozoic origin of enzymatic lignin decomposition reconstructed from 31 fungal genomes.</title>
        <authorList>
            <person name="Floudas D."/>
            <person name="Binder M."/>
            <person name="Riley R."/>
            <person name="Barry K."/>
            <person name="Blanchette R.A."/>
            <person name="Henrissat B."/>
            <person name="Martinez A.T."/>
            <person name="Otillar R."/>
            <person name="Spatafora J.W."/>
            <person name="Yadav J.S."/>
            <person name="Aerts A."/>
            <person name="Benoit I."/>
            <person name="Boyd A."/>
            <person name="Carlson A."/>
            <person name="Copeland A."/>
            <person name="Coutinho P.M."/>
            <person name="de Vries R.P."/>
            <person name="Ferreira P."/>
            <person name="Findley K."/>
            <person name="Foster B."/>
            <person name="Gaskell J."/>
            <person name="Glotzer D."/>
            <person name="Gorecki P."/>
            <person name="Heitman J."/>
            <person name="Hesse C."/>
            <person name="Hori C."/>
            <person name="Igarashi K."/>
            <person name="Jurgens J.A."/>
            <person name="Kallen N."/>
            <person name="Kersten P."/>
            <person name="Kohler A."/>
            <person name="Kuees U."/>
            <person name="Kumar T.K.A."/>
            <person name="Kuo A."/>
            <person name="LaButti K."/>
            <person name="Larrondo L.F."/>
            <person name="Lindquist E."/>
            <person name="Ling A."/>
            <person name="Lombard V."/>
            <person name="Lucas S."/>
            <person name="Lundell T."/>
            <person name="Martin R."/>
            <person name="McLaughlin D.J."/>
            <person name="Morgenstern I."/>
            <person name="Morin E."/>
            <person name="Murat C."/>
            <person name="Nagy L.G."/>
            <person name="Nolan M."/>
            <person name="Ohm R.A."/>
            <person name="Patyshakuliyeva A."/>
            <person name="Rokas A."/>
            <person name="Ruiz-Duenas F.J."/>
            <person name="Sabat G."/>
            <person name="Salamov A."/>
            <person name="Samejima M."/>
            <person name="Schmutz J."/>
            <person name="Slot J.C."/>
            <person name="St John F."/>
            <person name="Stenlid J."/>
            <person name="Sun H."/>
            <person name="Sun S."/>
            <person name="Syed K."/>
            <person name="Tsang A."/>
            <person name="Wiebenga A."/>
            <person name="Young D."/>
            <person name="Pisabarro A."/>
            <person name="Eastwood D.C."/>
            <person name="Martin F."/>
            <person name="Cullen D."/>
            <person name="Grigoriev I.V."/>
            <person name="Hibbett D.S."/>
        </authorList>
    </citation>
    <scope>NUCLEOTIDE SEQUENCE [LARGE SCALE GENOMIC DNA]</scope>
    <source>
        <strain evidence="2 3">ATCC 11539</strain>
    </source>
</reference>
<feature type="region of interest" description="Disordered" evidence="1">
    <location>
        <begin position="464"/>
        <end position="527"/>
    </location>
</feature>
<dbReference type="GeneID" id="19301295"/>
<evidence type="ECO:0000256" key="1">
    <source>
        <dbReference type="SAM" id="MobiDB-lite"/>
    </source>
</evidence>
<evidence type="ECO:0000313" key="3">
    <source>
        <dbReference type="Proteomes" id="UP000030669"/>
    </source>
</evidence>
<gene>
    <name evidence="2" type="ORF">GLOTRDRAFT_125804</name>
</gene>
<feature type="region of interest" description="Disordered" evidence="1">
    <location>
        <begin position="1095"/>
        <end position="1332"/>
    </location>
</feature>
<feature type="compositionally biased region" description="Polar residues" evidence="1">
    <location>
        <begin position="1215"/>
        <end position="1224"/>
    </location>
</feature>
<sequence length="1332" mass="147733">MSMTLGGDAESATIPIAAPTETPASRFRKIAYLSSGLGANARGDTHARERVTPRTKWLVVVVPPTTFPQEPGHLGHTLSSGPSSRLSSGLLMPLFPTMYGQLSAIAKEFNFPSTTGLCLYLHVTESGFTFTPRISDESWQLLWGHLFEARSPVSSTAQLPISGRIEFDIDLRKARWYDAWIASSQRDAYDVPMSMPGSRAPSVVHARHDSRTTFAEDNMVDDQVDTESVTQRTRTMRHVPRKLSLLDRFDTLSARSVSRAPSQAEISPPKPEHSDHRAINSLSPIVQEEEPKSAKNDLESRVRNWRASSSVAPTPLAATGQFSLDPVNMPNIVSLDSPVVEGEYELNLDDFTWSISSAGPEEFEYDVESVSSGRVLSVHMDRRAEGSVCLTPSVCTSYGPEDYDDLYSPVSNVDRLPSPDLGQRMLESVPPTPSTATSWGPDDYAYDYLYSPISNVSRLPSPDLGRRMLSSPPPTPSTATSWGPSSSYPPSPVVSEGYAQSVDIGLRNDGWSRPNTPSTATSWGPFESYPPSPATPYYIRTPDAGERAFDLEMPAERFSFPYYNVWTRAPWRFVWPYTRQREPDNEQTLEVSPPDVGAAPQSPFGFPYYRARQSEPWSMVWPYRIQKEDRDLAGDNSVRLSAKYPRFDLYPAVYPHLDIYPPIVPAYDAREKVSVAIPARYPTFSLYPAVYPCLEIYPGYINVLEGVRTEQLTPKYPTFSIYPAVYPHFEIYPEHVCGTGAASLAVSLSRRIISRAPKDVVPSISAGVYPHLQIYPSIRPRKAGDRQLISVTLFKYPVMKIYPASYPHMEIYPGHVHSAEVEEPIIVSLPSAYPALEIYRAVYPWSLISIYPAHRTYKGQPLSAKQERTEQYPDFDIYPAIHDPSRDEGYYKTRSVELKARYPAFDLYSALYPHFNIYPSASGPVCTARAGSGSQASKGNFLRGIDMRLSALYPSFNLYPAAYPHFDIYPACFVLAAEALGPSRLSPRYPFISLYPAVYPSFEIYPGVVCDGALPGVISVRLVGKYPTIRTYEAIYPHLDIYPAASCASMSAVRMARSRRTHAELHEEVFSSGYVIRKQPWKTHLQLHEEVLASGATGPRSESPPRGNVSPTEPARRRVSFASDTVIEPAHASAPAPRITRSRSGTVKLDIPPVPPLPPQFVSKPAPSPKPSPLRGVPRNGLPLHPAQKVRPISVVVDTMAEHRRTSSSSSQSSNAESWETSPSARVARTKSMIMTGMSPESPVATLDRSNSLNDARRPSRPRNSLVSERMKAFDNSSSSSSSERSDPDGTPVRITLNTLSQFPMPPAPKAVPIPDGRRRISKLDRSKYPFA</sequence>
<keyword evidence="3" id="KW-1185">Reference proteome</keyword>
<dbReference type="RefSeq" id="XP_007862466.1">
    <property type="nucleotide sequence ID" value="XM_007864275.1"/>
</dbReference>